<reference evidence="2" key="3">
    <citation type="submission" date="2023-06" db="EMBL/GenBank/DDBJ databases">
        <title>Black Yeasts Isolated from many extreme environments.</title>
        <authorList>
            <person name="Coleine C."/>
            <person name="Stajich J.E."/>
            <person name="Selbmann L."/>
        </authorList>
    </citation>
    <scope>NUCLEOTIDE SEQUENCE</scope>
    <source>
        <strain evidence="2">CCFEE 5200</strain>
    </source>
</reference>
<protein>
    <submittedName>
        <fullName evidence="3">Uncharacterized protein</fullName>
    </submittedName>
</protein>
<evidence type="ECO:0000313" key="3">
    <source>
        <dbReference type="EMBL" id="TKA37895.1"/>
    </source>
</evidence>
<dbReference type="EMBL" id="JASUXU010000030">
    <property type="protein sequence ID" value="KAK0319550.1"/>
    <property type="molecule type" value="Genomic_DNA"/>
</dbReference>
<accession>A0A4U0USD0</accession>
<proteinExistence type="predicted"/>
<name>A0A4U0USD0_9PEZI</name>
<sequence length="204" mass="24048">MDHYPPHSRRTYMDDRVYRSAPTSSLGYNRTLVDARTPRYSPSLYDDSLRTSYFDTALEDDRSRHARSPYERGFYGYEPETQWGSDELVRRANREAAIANSGIRRPSHNVQLHPMMTPDGRYPPSFSLPCRLEELVRMDPYSLDQIMKAYELGATRRRYYQGSLVSRFEDHDPFKRSNSSRIRDFIALFEFLGAYRLVDHLQQN</sequence>
<gene>
    <name evidence="3" type="ORF">B0A54_10497</name>
    <name evidence="1" type="ORF">LTR82_009617</name>
    <name evidence="2" type="ORF">LTR91_008077</name>
</gene>
<dbReference type="AlphaFoldDB" id="A0A4U0USD0"/>
<dbReference type="EMBL" id="JAUJLE010000060">
    <property type="protein sequence ID" value="KAK0993286.1"/>
    <property type="molecule type" value="Genomic_DNA"/>
</dbReference>
<dbReference type="Proteomes" id="UP001175353">
    <property type="component" value="Unassembled WGS sequence"/>
</dbReference>
<dbReference type="Proteomes" id="UP000310066">
    <property type="component" value="Unassembled WGS sequence"/>
</dbReference>
<dbReference type="Proteomes" id="UP001168146">
    <property type="component" value="Unassembled WGS sequence"/>
</dbReference>
<evidence type="ECO:0000313" key="4">
    <source>
        <dbReference type="Proteomes" id="UP000310066"/>
    </source>
</evidence>
<dbReference type="OrthoDB" id="5389823at2759"/>
<reference evidence="1" key="2">
    <citation type="submission" date="2021-12" db="EMBL/GenBank/DDBJ databases">
        <title>Black yeast isolated from Biological Soil Crust.</title>
        <authorList>
            <person name="Kurbessoian T."/>
        </authorList>
    </citation>
    <scope>NUCLEOTIDE SEQUENCE</scope>
    <source>
        <strain evidence="1">CCFEE 5208</strain>
    </source>
</reference>
<evidence type="ECO:0000313" key="5">
    <source>
        <dbReference type="Proteomes" id="UP001175353"/>
    </source>
</evidence>
<evidence type="ECO:0000313" key="1">
    <source>
        <dbReference type="EMBL" id="KAK0319550.1"/>
    </source>
</evidence>
<dbReference type="EMBL" id="NAJP01000048">
    <property type="protein sequence ID" value="TKA37895.1"/>
    <property type="molecule type" value="Genomic_DNA"/>
</dbReference>
<organism evidence="3 4">
    <name type="scientific">Friedmanniomyces endolithicus</name>
    <dbReference type="NCBI Taxonomy" id="329885"/>
    <lineage>
        <taxon>Eukaryota</taxon>
        <taxon>Fungi</taxon>
        <taxon>Dikarya</taxon>
        <taxon>Ascomycota</taxon>
        <taxon>Pezizomycotina</taxon>
        <taxon>Dothideomycetes</taxon>
        <taxon>Dothideomycetidae</taxon>
        <taxon>Mycosphaerellales</taxon>
        <taxon>Teratosphaeriaceae</taxon>
        <taxon>Friedmanniomyces</taxon>
    </lineage>
</organism>
<evidence type="ECO:0000313" key="2">
    <source>
        <dbReference type="EMBL" id="KAK0993286.1"/>
    </source>
</evidence>
<comment type="caution">
    <text evidence="3">The sequence shown here is derived from an EMBL/GenBank/DDBJ whole genome shotgun (WGS) entry which is preliminary data.</text>
</comment>
<reference evidence="3 4" key="1">
    <citation type="submission" date="2017-03" db="EMBL/GenBank/DDBJ databases">
        <title>Genomes of endolithic fungi from Antarctica.</title>
        <authorList>
            <person name="Coleine C."/>
            <person name="Masonjones S."/>
            <person name="Stajich J.E."/>
        </authorList>
    </citation>
    <scope>NUCLEOTIDE SEQUENCE [LARGE SCALE GENOMIC DNA]</scope>
    <source>
        <strain evidence="3 4">CCFEE 5311</strain>
    </source>
</reference>
<keyword evidence="5" id="KW-1185">Reference proteome</keyword>